<keyword evidence="4" id="KW-1185">Reference proteome</keyword>
<organism evidence="3 4">
    <name type="scientific">Mycobacterium parmense</name>
    <dbReference type="NCBI Taxonomy" id="185642"/>
    <lineage>
        <taxon>Bacteria</taxon>
        <taxon>Bacillati</taxon>
        <taxon>Actinomycetota</taxon>
        <taxon>Actinomycetes</taxon>
        <taxon>Mycobacteriales</taxon>
        <taxon>Mycobacteriaceae</taxon>
        <taxon>Mycobacterium</taxon>
        <taxon>Mycobacterium simiae complex</taxon>
    </lineage>
</organism>
<evidence type="ECO:0000256" key="2">
    <source>
        <dbReference type="ARBA" id="ARBA00023239"/>
    </source>
</evidence>
<accession>A0A7I7YQ48</accession>
<dbReference type="Gene3D" id="3.20.20.70">
    <property type="entry name" value="Aldolase class I"/>
    <property type="match status" value="1"/>
</dbReference>
<dbReference type="RefSeq" id="WP_085268912.1">
    <property type="nucleotide sequence ID" value="NZ_AP022614.1"/>
</dbReference>
<dbReference type="SUPFAM" id="SSF51569">
    <property type="entry name" value="Aldolase"/>
    <property type="match status" value="1"/>
</dbReference>
<dbReference type="Proteomes" id="UP000467105">
    <property type="component" value="Chromosome"/>
</dbReference>
<dbReference type="OrthoDB" id="9778880at2"/>
<comment type="similarity">
    <text evidence="1">Belongs to the DapA family.</text>
</comment>
<proteinExistence type="inferred from homology"/>
<dbReference type="SMART" id="SM01130">
    <property type="entry name" value="DHDPS"/>
    <property type="match status" value="1"/>
</dbReference>
<dbReference type="AlphaFoldDB" id="A0A7I7YQ48"/>
<dbReference type="InterPro" id="IPR013785">
    <property type="entry name" value="Aldolase_TIM"/>
</dbReference>
<dbReference type="GO" id="GO:0008840">
    <property type="term" value="F:4-hydroxy-tetrahydrodipicolinate synthase activity"/>
    <property type="evidence" value="ECO:0007669"/>
    <property type="project" value="TreeGrafter"/>
</dbReference>
<evidence type="ECO:0000256" key="1">
    <source>
        <dbReference type="ARBA" id="ARBA00007592"/>
    </source>
</evidence>
<gene>
    <name evidence="3" type="ORF">MPRM_03340</name>
</gene>
<evidence type="ECO:0000313" key="4">
    <source>
        <dbReference type="Proteomes" id="UP000467105"/>
    </source>
</evidence>
<protein>
    <submittedName>
        <fullName evidence="3">Uncharacterized protein</fullName>
    </submittedName>
</protein>
<dbReference type="PANTHER" id="PTHR12128:SF66">
    <property type="entry name" value="4-HYDROXY-2-OXOGLUTARATE ALDOLASE, MITOCHONDRIAL"/>
    <property type="match status" value="1"/>
</dbReference>
<dbReference type="EMBL" id="AP022614">
    <property type="protein sequence ID" value="BBZ43053.1"/>
    <property type="molecule type" value="Genomic_DNA"/>
</dbReference>
<sequence length="346" mass="38284">MATAGEARAWAREALRGIGDSLYTPFCGRDGDDIDWDAYRSLVRYCVGALGHQMLWCTSGIAEFWSLTLDERKRLLEVAIEEGRRADPDVVIQACTAATSAKDCVDLTLHAQQAGADIAYIQTPMMEAHGGEGVLRFFAYVASRTDLALGMFNSPSSGYVLTPAEGARIYDEVPAVCATKEGAFRPGSSRLLHRLAPDLVIWECDKTVYRAGWLRDGIVCPAQLGTSGYLFETPQRRLFSEYWDLVYDGKLVEAMEYARHSGLDQFDLDIGSWWTCYPGRSDYFTHWGGAFKYAASLLGLPVGDHPDSRPPQALLPPEAKAQIEEAYLRLGLIDARRPTELVVPQA</sequence>
<evidence type="ECO:0000313" key="3">
    <source>
        <dbReference type="EMBL" id="BBZ43053.1"/>
    </source>
</evidence>
<reference evidence="3 4" key="1">
    <citation type="journal article" date="2019" name="Emerg. Microbes Infect.">
        <title>Comprehensive subspecies identification of 175 nontuberculous mycobacteria species based on 7547 genomic profiles.</title>
        <authorList>
            <person name="Matsumoto Y."/>
            <person name="Kinjo T."/>
            <person name="Motooka D."/>
            <person name="Nabeya D."/>
            <person name="Jung N."/>
            <person name="Uechi K."/>
            <person name="Horii T."/>
            <person name="Iida T."/>
            <person name="Fujita J."/>
            <person name="Nakamura S."/>
        </authorList>
    </citation>
    <scope>NUCLEOTIDE SEQUENCE [LARGE SCALE GENOMIC DNA]</scope>
    <source>
        <strain evidence="3 4">JCM 14742</strain>
    </source>
</reference>
<dbReference type="InterPro" id="IPR002220">
    <property type="entry name" value="DapA-like"/>
</dbReference>
<dbReference type="Pfam" id="PF00701">
    <property type="entry name" value="DHDPS"/>
    <property type="match status" value="1"/>
</dbReference>
<keyword evidence="2" id="KW-0456">Lyase</keyword>
<dbReference type="PANTHER" id="PTHR12128">
    <property type="entry name" value="DIHYDRODIPICOLINATE SYNTHASE"/>
    <property type="match status" value="1"/>
</dbReference>
<name>A0A7I7YQ48_9MYCO</name>
<dbReference type="CDD" id="cd00408">
    <property type="entry name" value="DHDPS-like"/>
    <property type="match status" value="1"/>
</dbReference>